<organism evidence="1 2">
    <name type="scientific">Parasedimentitalea huanghaiensis</name>
    <dbReference type="NCBI Taxonomy" id="2682100"/>
    <lineage>
        <taxon>Bacteria</taxon>
        <taxon>Pseudomonadati</taxon>
        <taxon>Pseudomonadota</taxon>
        <taxon>Alphaproteobacteria</taxon>
        <taxon>Rhodobacterales</taxon>
        <taxon>Paracoccaceae</taxon>
        <taxon>Parasedimentitalea</taxon>
    </lineage>
</organism>
<evidence type="ECO:0008006" key="3">
    <source>
        <dbReference type="Google" id="ProtNLM"/>
    </source>
</evidence>
<gene>
    <name evidence="1" type="ORF">GO984_01500</name>
</gene>
<dbReference type="Proteomes" id="UP000478892">
    <property type="component" value="Unassembled WGS sequence"/>
</dbReference>
<sequence>MFNFFKKPVWPPNFKNPPWGDRKSIYDHIAEHINPERHEDLSEGGYRLPDEPEADPNSISFASGAMDGMFGHHGSSKIQDEIVSDLHAALMSACENASDRNVHSLYRMFKDSSALEVVDPLVKRIHEQQVINGGRIREIVYWFTTKAADREPVKLSMALLGLLREVEDSKVFLTLGRHDEFTLFSAVAISNNESYNDEVLWQLAKSVEGWGRISTVERLTDTNNPEIKDWLLRSGFKNSIMYEYLACICARAGELHLALQRDEIDSELFNSASELIDTLVSGEGGPAEGLADYEHGCAAVSRLLAHGEGKFSTASHYRFLWKLKERVGEYLSGERQIEQDWSQSDAKEIAEKLDKLLSCRDWKEVIIADLKHGDRQAFWDASRACEKLGVDPWPHFVNRTKAGEDYWWDLMRRSDPSRIDEVLALGMEKIPLDDIATGPSNKLGLGIEYASHTALDFILRDLGDYPGKGWAFVEAGLQSPVVRNRIMALKALSVWRRENWPEGTEVALQKFMGVEPETDVKKHFNNLIAGRNLD</sequence>
<accession>A0A6L6WD16</accession>
<evidence type="ECO:0000313" key="1">
    <source>
        <dbReference type="EMBL" id="MVO14475.1"/>
    </source>
</evidence>
<dbReference type="RefSeq" id="WP_157020813.1">
    <property type="nucleotide sequence ID" value="NZ_WQLV01000001.1"/>
</dbReference>
<name>A0A6L6WD16_9RHOB</name>
<keyword evidence="2" id="KW-1185">Reference proteome</keyword>
<dbReference type="EMBL" id="WQLV01000001">
    <property type="protein sequence ID" value="MVO14475.1"/>
    <property type="molecule type" value="Genomic_DNA"/>
</dbReference>
<protein>
    <recommendedName>
        <fullName evidence="3">Limonene hydroxylase</fullName>
    </recommendedName>
</protein>
<evidence type="ECO:0000313" key="2">
    <source>
        <dbReference type="Proteomes" id="UP000478892"/>
    </source>
</evidence>
<reference evidence="1 2" key="1">
    <citation type="submission" date="2019-12" db="EMBL/GenBank/DDBJ databases">
        <authorList>
            <person name="Zhang Y.-J."/>
        </authorList>
    </citation>
    <scope>NUCLEOTIDE SEQUENCE [LARGE SCALE GENOMIC DNA]</scope>
    <source>
        <strain evidence="1 2">CY05</strain>
    </source>
</reference>
<dbReference type="AlphaFoldDB" id="A0A6L6WD16"/>
<proteinExistence type="predicted"/>
<comment type="caution">
    <text evidence="1">The sequence shown here is derived from an EMBL/GenBank/DDBJ whole genome shotgun (WGS) entry which is preliminary data.</text>
</comment>